<reference evidence="3" key="1">
    <citation type="submission" date="2018-08" db="EMBL/GenBank/DDBJ databases">
        <authorList>
            <person name="Rodrigo-Torres L."/>
            <person name="Arahal R. D."/>
            <person name="Lucena T."/>
        </authorList>
    </citation>
    <scope>NUCLEOTIDE SEQUENCE [LARGE SCALE GENOMIC DNA]</scope>
    <source>
        <strain evidence="3">CECT 7235</strain>
    </source>
</reference>
<dbReference type="InterPro" id="IPR015655">
    <property type="entry name" value="PP2C"/>
</dbReference>
<accession>A0A3B0MQU1</accession>
<evidence type="ECO:0000313" key="3">
    <source>
        <dbReference type="Proteomes" id="UP000272908"/>
    </source>
</evidence>
<dbReference type="RefSeq" id="WP_121094647.1">
    <property type="nucleotide sequence ID" value="NZ_UIHC01000013.1"/>
</dbReference>
<dbReference type="GO" id="GO:0004722">
    <property type="term" value="F:protein serine/threonine phosphatase activity"/>
    <property type="evidence" value="ECO:0007669"/>
    <property type="project" value="UniProtKB-EC"/>
</dbReference>
<keyword evidence="2" id="KW-0378">Hydrolase</keyword>
<dbReference type="SMART" id="SM00331">
    <property type="entry name" value="PP2C_SIG"/>
    <property type="match status" value="1"/>
</dbReference>
<dbReference type="SMART" id="SM00332">
    <property type="entry name" value="PP2Cc"/>
    <property type="match status" value="1"/>
</dbReference>
<dbReference type="CDD" id="cd00143">
    <property type="entry name" value="PP2Cc"/>
    <property type="match status" value="1"/>
</dbReference>
<dbReference type="Gene3D" id="3.60.40.10">
    <property type="entry name" value="PPM-type phosphatase domain"/>
    <property type="match status" value="1"/>
</dbReference>
<name>A0A3B0MQU1_9RHOB</name>
<dbReference type="PROSITE" id="PS51746">
    <property type="entry name" value="PPM_2"/>
    <property type="match status" value="1"/>
</dbReference>
<sequence length="258" mass="28052">MTNPIYRFECGSLSHSGCVRDHNEDRMLAAPDKGLWVVADGMGGHFGGDIAAQIVVDQSATVQRAITAPDLQARFEERILRANDEIRAHSARNDDAMIGATLAAVLVHDDSFAAIWCGDSRVYLLREGRLHQVTRDHTEAQELLDQGTITAEQAANWPRKNVITRAIGVQEDIQLDHEFGSLQDRDIFLLCSDGLTGHIDDHEIADALKGRSAQAACDLLVQMTLDRGATDNVTVVAVRCGLKTLVTGQGADSAVWKG</sequence>
<dbReference type="SUPFAM" id="SSF81606">
    <property type="entry name" value="PP2C-like"/>
    <property type="match status" value="1"/>
</dbReference>
<evidence type="ECO:0000313" key="2">
    <source>
        <dbReference type="EMBL" id="SUZ31989.1"/>
    </source>
</evidence>
<organism evidence="2 3">
    <name type="scientific">Roseinatronobacter ekhonensis</name>
    <dbReference type="NCBI Taxonomy" id="254356"/>
    <lineage>
        <taxon>Bacteria</taxon>
        <taxon>Pseudomonadati</taxon>
        <taxon>Pseudomonadota</taxon>
        <taxon>Alphaproteobacteria</taxon>
        <taxon>Rhodobacterales</taxon>
        <taxon>Paracoccaceae</taxon>
        <taxon>Roseinatronobacter</taxon>
    </lineage>
</organism>
<evidence type="ECO:0000259" key="1">
    <source>
        <dbReference type="PROSITE" id="PS51746"/>
    </source>
</evidence>
<dbReference type="InterPro" id="IPR036457">
    <property type="entry name" value="PPM-type-like_dom_sf"/>
</dbReference>
<dbReference type="EC" id="3.1.3.16" evidence="2"/>
<dbReference type="EMBL" id="UIHC01000013">
    <property type="protein sequence ID" value="SUZ31989.1"/>
    <property type="molecule type" value="Genomic_DNA"/>
</dbReference>
<gene>
    <name evidence="2" type="primary">stp</name>
    <name evidence="2" type="ORF">ROE7235_01740</name>
</gene>
<dbReference type="PANTHER" id="PTHR47992">
    <property type="entry name" value="PROTEIN PHOSPHATASE"/>
    <property type="match status" value="1"/>
</dbReference>
<protein>
    <submittedName>
        <fullName evidence="2">Serine/threonine phosphatase stp</fullName>
        <ecNumber evidence="2">3.1.3.16</ecNumber>
    </submittedName>
</protein>
<dbReference type="Proteomes" id="UP000272908">
    <property type="component" value="Unassembled WGS sequence"/>
</dbReference>
<dbReference type="Pfam" id="PF13672">
    <property type="entry name" value="PP2C_2"/>
    <property type="match status" value="1"/>
</dbReference>
<feature type="domain" description="PPM-type phosphatase" evidence="1">
    <location>
        <begin position="9"/>
        <end position="240"/>
    </location>
</feature>
<dbReference type="InterPro" id="IPR001932">
    <property type="entry name" value="PPM-type_phosphatase-like_dom"/>
</dbReference>
<dbReference type="OrthoDB" id="9801841at2"/>
<dbReference type="AlphaFoldDB" id="A0A3B0MQU1"/>
<keyword evidence="3" id="KW-1185">Reference proteome</keyword>
<proteinExistence type="predicted"/>